<dbReference type="InterPro" id="IPR002155">
    <property type="entry name" value="Thiolase"/>
</dbReference>
<keyword evidence="3" id="KW-1185">Reference proteome</keyword>
<feature type="domain" description="Thiolase C-terminal" evidence="1">
    <location>
        <begin position="247"/>
        <end position="374"/>
    </location>
</feature>
<proteinExistence type="predicted"/>
<dbReference type="STRING" id="869212.Turpa_3631"/>
<dbReference type="Pfam" id="PF22691">
    <property type="entry name" value="Thiolase_C_1"/>
    <property type="match status" value="1"/>
</dbReference>
<protein>
    <submittedName>
        <fullName evidence="2">Propanoyl-CoA C-acyltransferase</fullName>
    </submittedName>
</protein>
<dbReference type="Gene3D" id="3.40.47.10">
    <property type="match status" value="1"/>
</dbReference>
<dbReference type="PIRSF" id="PIRSF000429">
    <property type="entry name" value="Ac-CoA_Ac_transf"/>
    <property type="match status" value="1"/>
</dbReference>
<evidence type="ECO:0000259" key="1">
    <source>
        <dbReference type="Pfam" id="PF22691"/>
    </source>
</evidence>
<dbReference type="PANTHER" id="PTHR42870">
    <property type="entry name" value="ACETYL-COA C-ACETYLTRANSFERASE"/>
    <property type="match status" value="1"/>
</dbReference>
<dbReference type="HOGENOM" id="CLU_035425_2_2_12"/>
<dbReference type="CDD" id="cd00829">
    <property type="entry name" value="SCP-x_thiolase"/>
    <property type="match status" value="1"/>
</dbReference>
<sequence>MARRVAVIGSGQTYHTGGRSDVNGQEMITEAVTRALTAAQLTIDDIDGIVIGNMDHFEGINYVDSWSVPGTGGTMKPVIKLTTGGTTGTTLAIAGYHMVASGLFSKLLVIGWEKNTESDTTAAITTAFDPIWDRLVFAGAIGGLAVEAQAYLARHNHKKEDAARVVVRDRKNGANNPFAHVQKETTIKQVMASPLIADPLHWLDMCPRTDGACAVIFADEYVAEKICDKPAWVLGTSVRHNASFTTDVSLDGLKSMESAAKELFSKTGITDPLKQLDVIEMYLPYSYAGLSWIESLGLCKPGEGPKLLWDGVTDMDGELPINPSGGPICGNPIGATALIRVAEATLQIQNRAEARQVKDAKVALATGFGGCFWTDLLLFGAQKP</sequence>
<dbReference type="PANTHER" id="PTHR42870:SF1">
    <property type="entry name" value="NON-SPECIFIC LIPID-TRANSFER PROTEIN-LIKE 2"/>
    <property type="match status" value="1"/>
</dbReference>
<gene>
    <name evidence="2" type="ordered locus">Turpa_3631</name>
</gene>
<dbReference type="EMBL" id="CP002959">
    <property type="protein sequence ID" value="AFM14265.1"/>
    <property type="molecule type" value="Genomic_DNA"/>
</dbReference>
<dbReference type="PATRIC" id="fig|869212.3.peg.3651"/>
<dbReference type="RefSeq" id="WP_014804742.1">
    <property type="nucleotide sequence ID" value="NC_018020.1"/>
</dbReference>
<dbReference type="KEGG" id="tpx:Turpa_3631"/>
<dbReference type="GO" id="GO:0003988">
    <property type="term" value="F:acetyl-CoA C-acyltransferase activity"/>
    <property type="evidence" value="ECO:0007669"/>
    <property type="project" value="UniProtKB-ARBA"/>
</dbReference>
<evidence type="ECO:0000313" key="3">
    <source>
        <dbReference type="Proteomes" id="UP000006048"/>
    </source>
</evidence>
<dbReference type="OrthoDB" id="9785768at2"/>
<dbReference type="InterPro" id="IPR055140">
    <property type="entry name" value="Thiolase_C_2"/>
</dbReference>
<dbReference type="Proteomes" id="UP000006048">
    <property type="component" value="Chromosome"/>
</dbReference>
<evidence type="ECO:0000313" key="2">
    <source>
        <dbReference type="EMBL" id="AFM14265.1"/>
    </source>
</evidence>
<reference evidence="2 3" key="1">
    <citation type="submission" date="2012-06" db="EMBL/GenBank/DDBJ databases">
        <title>The complete chromosome of genome of Turneriella parva DSM 21527.</title>
        <authorList>
            <consortium name="US DOE Joint Genome Institute (JGI-PGF)"/>
            <person name="Lucas S."/>
            <person name="Han J."/>
            <person name="Lapidus A."/>
            <person name="Bruce D."/>
            <person name="Goodwin L."/>
            <person name="Pitluck S."/>
            <person name="Peters L."/>
            <person name="Kyrpides N."/>
            <person name="Mavromatis K."/>
            <person name="Ivanova N."/>
            <person name="Mikhailova N."/>
            <person name="Chertkov O."/>
            <person name="Detter J.C."/>
            <person name="Tapia R."/>
            <person name="Han C."/>
            <person name="Land M."/>
            <person name="Hauser L."/>
            <person name="Markowitz V."/>
            <person name="Cheng J.-F."/>
            <person name="Hugenholtz P."/>
            <person name="Woyke T."/>
            <person name="Wu D."/>
            <person name="Gronow S."/>
            <person name="Wellnitz S."/>
            <person name="Brambilla E."/>
            <person name="Klenk H.-P."/>
            <person name="Eisen J.A."/>
        </authorList>
    </citation>
    <scope>NUCLEOTIDE SEQUENCE [LARGE SCALE GENOMIC DNA]</scope>
    <source>
        <strain evidence="3">ATCC BAA-1111 / DSM 21527 / NCTC 11395 / H</strain>
    </source>
</reference>
<dbReference type="InterPro" id="IPR016039">
    <property type="entry name" value="Thiolase-like"/>
</dbReference>
<accession>I4BAF8</accession>
<dbReference type="SUPFAM" id="SSF53901">
    <property type="entry name" value="Thiolase-like"/>
    <property type="match status" value="2"/>
</dbReference>
<name>I4BAF8_TURPD</name>
<organism evidence="2 3">
    <name type="scientific">Turneriella parva (strain ATCC BAA-1111 / DSM 21527 / NCTC 11395 / H)</name>
    <name type="common">Leptospira parva</name>
    <dbReference type="NCBI Taxonomy" id="869212"/>
    <lineage>
        <taxon>Bacteria</taxon>
        <taxon>Pseudomonadati</taxon>
        <taxon>Spirochaetota</taxon>
        <taxon>Spirochaetia</taxon>
        <taxon>Leptospirales</taxon>
        <taxon>Leptospiraceae</taxon>
        <taxon>Turneriella</taxon>
    </lineage>
</organism>
<dbReference type="AlphaFoldDB" id="I4BAF8"/>